<reference evidence="8 9" key="1">
    <citation type="submission" date="2016-10" db="EMBL/GenBank/DDBJ databases">
        <authorList>
            <person name="de Groot N.N."/>
        </authorList>
    </citation>
    <scope>NUCLEOTIDE SEQUENCE [LARGE SCALE GENOMIC DNA]</scope>
    <source>
        <strain evidence="8 9">DSM 21800</strain>
    </source>
</reference>
<dbReference type="Pfam" id="PF04464">
    <property type="entry name" value="Glyphos_transf"/>
    <property type="match status" value="1"/>
</dbReference>
<dbReference type="InterPro" id="IPR001173">
    <property type="entry name" value="Glyco_trans_2-like"/>
</dbReference>
<name>A0A1H2A8W9_9ACTN</name>
<evidence type="ECO:0000256" key="3">
    <source>
        <dbReference type="ARBA" id="ARBA00022475"/>
    </source>
</evidence>
<sequence>MRRPRRLVKSLRAIDRRAPDPVRRFVRAGRDVARRTGRELTWEVAGRRGDSRLVTVVVTVSAEDLDYLDEAMESVVGQAHRDLEILVVPYGPEGRQVRAALARWTRSDYAVHIMSAQPPDLAAARDRGARAAHGRYLAFLRGHDVLPAKAIRDGVAALQRSDSDFVIGRVSNPTSVMRSILPRDDRVHDRRRYGVTLREFPAAVADSGLGNRLFSSAFWRRSRLTFAGARGESDVVLAAFQHAVAFDVITSTTYRPRNRAFGTPVEQLYDSTADLSAWLSDASTTRRRLRTLESTIGAALLDHWATGVIDHQLQTFLGDAERMTDEQWQALRSFTAGLLEAISDRAWSQTRAESRVKLRLLLADRRPALERFVADRWFEQDNVLTRVDEGGVYAEFPLDADAASVVDATDLAFAEHETPARVRVRNVRIVAADRLAVDVLARIQLVDLSDITPEVTARWLGYDDEDKRDDSIEPVPTDVIPVEDPQANMSIGHRYQDYRRGGFRVESDLSRLTTGRWRLEVTVRVGTITRSTDAMSFDNRGSAGLIGSRYQPRRVTVAGPTVAVKRGGGRLELVVRDAEPVRLVSAQVDGRRVQLRLRSRDGRSVESVVADAGPRHAAAGLKDGIATLDLPSPTVDSPRAWKLRAITDQGSHPIAWPAEPEPSLLDGWLGVGDGSVVVTRSEYGNAMLYESERSAILDDVDLAAGRVVVRGRWLGAEPADDAGLRLTARGSRCETAGAISTAADGSFTADIPLRWTPWGLDERLVPRDEYLFFLTDNAIATGEETDEPSGFAPELHVSAAFIDGMLSFRLTDEVRMRPICKPSRAPGFALSVPIPVADSGAYAQYRLQQQALSDPGPIDEQAVYLLSYNGSVATDSPAAIHQELRRRHPELKLYWGVNDPSTPLPEGGIPVLVNSPEWYRIVTTAAHLVQNVDFPRWWRKRPEQRFLQTFHGYPAKSMGLRMWRAKKFTPLRQQIELERTSAGWDLILTPAPAMDVHYRQEYDYAGPIENRGYPRDDALLDDRADQWRQEVRERLGIRPDQKVLLYAPTWRDHLASSYTSAAIVEYLDVDAASEALGDEYVFLLRGHRFNTKRPDRGWDAARILDVTDYPEINDLILASDVAVLDYSSLRFDFALTGRPMVFLVPDLADYTGGIRGFLFDYADSAPGPLLNTTDEVIAAVRDLKALSQSYRGQLAAFNAKYQYLQDGRAAERVVGRFFSDRQPEA</sequence>
<dbReference type="InterPro" id="IPR043149">
    <property type="entry name" value="TagF_N"/>
</dbReference>
<dbReference type="InterPro" id="IPR007554">
    <property type="entry name" value="Glycerophosphate_synth"/>
</dbReference>
<protein>
    <submittedName>
        <fullName evidence="8">CDP-glycerol glycerophosphotransferase</fullName>
    </submittedName>
</protein>
<organism evidence="8 9">
    <name type="scientific">Microlunatus soli</name>
    <dbReference type="NCBI Taxonomy" id="630515"/>
    <lineage>
        <taxon>Bacteria</taxon>
        <taxon>Bacillati</taxon>
        <taxon>Actinomycetota</taxon>
        <taxon>Actinomycetes</taxon>
        <taxon>Propionibacteriales</taxon>
        <taxon>Propionibacteriaceae</taxon>
        <taxon>Microlunatus</taxon>
    </lineage>
</organism>
<dbReference type="Gene3D" id="3.40.50.11820">
    <property type="match status" value="1"/>
</dbReference>
<dbReference type="PANTHER" id="PTHR37316:SF3">
    <property type="entry name" value="TEICHOIC ACID GLYCEROL-PHOSPHATE TRANSFERASE"/>
    <property type="match status" value="1"/>
</dbReference>
<comment type="similarity">
    <text evidence="2">Belongs to the CDP-glycerol glycerophosphotransferase family.</text>
</comment>
<keyword evidence="9" id="KW-1185">Reference proteome</keyword>
<comment type="subcellular location">
    <subcellularLocation>
        <location evidence="1">Cell membrane</location>
        <topology evidence="1">Peripheral membrane protein</topology>
    </subcellularLocation>
</comment>
<evidence type="ECO:0000259" key="7">
    <source>
        <dbReference type="Pfam" id="PF00535"/>
    </source>
</evidence>
<dbReference type="Gene3D" id="3.90.550.10">
    <property type="entry name" value="Spore Coat Polysaccharide Biosynthesis Protein SpsA, Chain A"/>
    <property type="match status" value="1"/>
</dbReference>
<evidence type="ECO:0000256" key="4">
    <source>
        <dbReference type="ARBA" id="ARBA00022679"/>
    </source>
</evidence>
<dbReference type="EMBL" id="LT629772">
    <property type="protein sequence ID" value="SDT42425.1"/>
    <property type="molecule type" value="Genomic_DNA"/>
</dbReference>
<evidence type="ECO:0000256" key="1">
    <source>
        <dbReference type="ARBA" id="ARBA00004202"/>
    </source>
</evidence>
<dbReference type="SUPFAM" id="SSF53756">
    <property type="entry name" value="UDP-Glycosyltransferase/glycogen phosphorylase"/>
    <property type="match status" value="1"/>
</dbReference>
<dbReference type="SUPFAM" id="SSF53448">
    <property type="entry name" value="Nucleotide-diphospho-sugar transferases"/>
    <property type="match status" value="1"/>
</dbReference>
<accession>A0A1H2A8W9</accession>
<keyword evidence="6" id="KW-0472">Membrane</keyword>
<dbReference type="AlphaFoldDB" id="A0A1H2A8W9"/>
<keyword evidence="4 8" id="KW-0808">Transferase</keyword>
<dbReference type="OrthoDB" id="8549922at2"/>
<dbReference type="InterPro" id="IPR043148">
    <property type="entry name" value="TagF_C"/>
</dbReference>
<evidence type="ECO:0000256" key="2">
    <source>
        <dbReference type="ARBA" id="ARBA00010488"/>
    </source>
</evidence>
<evidence type="ECO:0000313" key="8">
    <source>
        <dbReference type="EMBL" id="SDT42425.1"/>
    </source>
</evidence>
<proteinExistence type="inferred from homology"/>
<gene>
    <name evidence="8" type="ORF">SAMN04489812_5758</name>
</gene>
<dbReference type="Proteomes" id="UP000199103">
    <property type="component" value="Chromosome I"/>
</dbReference>
<dbReference type="GO" id="GO:0019350">
    <property type="term" value="P:teichoic acid biosynthetic process"/>
    <property type="evidence" value="ECO:0007669"/>
    <property type="project" value="UniProtKB-KW"/>
</dbReference>
<feature type="domain" description="Glycosyltransferase 2-like" evidence="7">
    <location>
        <begin position="56"/>
        <end position="175"/>
    </location>
</feature>
<dbReference type="Pfam" id="PF00535">
    <property type="entry name" value="Glycos_transf_2"/>
    <property type="match status" value="1"/>
</dbReference>
<dbReference type="InterPro" id="IPR029044">
    <property type="entry name" value="Nucleotide-diphossugar_trans"/>
</dbReference>
<evidence type="ECO:0000313" key="9">
    <source>
        <dbReference type="Proteomes" id="UP000199103"/>
    </source>
</evidence>
<dbReference type="STRING" id="630515.SAMN04489812_5758"/>
<evidence type="ECO:0000256" key="6">
    <source>
        <dbReference type="ARBA" id="ARBA00023136"/>
    </source>
</evidence>
<dbReference type="GO" id="GO:0047355">
    <property type="term" value="F:CDP-glycerol glycerophosphotransferase activity"/>
    <property type="evidence" value="ECO:0007669"/>
    <property type="project" value="InterPro"/>
</dbReference>
<dbReference type="Gene3D" id="3.40.50.12580">
    <property type="match status" value="1"/>
</dbReference>
<dbReference type="RefSeq" id="WP_091530427.1">
    <property type="nucleotide sequence ID" value="NZ_LT629772.1"/>
</dbReference>
<dbReference type="GO" id="GO:0005886">
    <property type="term" value="C:plasma membrane"/>
    <property type="evidence" value="ECO:0007669"/>
    <property type="project" value="UniProtKB-SubCell"/>
</dbReference>
<evidence type="ECO:0000256" key="5">
    <source>
        <dbReference type="ARBA" id="ARBA00022944"/>
    </source>
</evidence>
<dbReference type="PANTHER" id="PTHR37316">
    <property type="entry name" value="TEICHOIC ACID GLYCEROL-PHOSPHATE PRIMASE"/>
    <property type="match status" value="1"/>
</dbReference>
<dbReference type="InterPro" id="IPR051612">
    <property type="entry name" value="Teichoic_Acid_Biosynth"/>
</dbReference>
<keyword evidence="5" id="KW-0777">Teichoic acid biosynthesis</keyword>
<keyword evidence="3" id="KW-1003">Cell membrane</keyword>